<dbReference type="RefSeq" id="WP_132025976.1">
    <property type="nucleotide sequence ID" value="NZ_CP068564.1"/>
</dbReference>
<feature type="transmembrane region" description="Helical" evidence="8">
    <location>
        <begin position="15"/>
        <end position="34"/>
    </location>
</feature>
<evidence type="ECO:0000259" key="9">
    <source>
        <dbReference type="PROSITE" id="PS51779"/>
    </source>
</evidence>
<reference evidence="10 11" key="1">
    <citation type="submission" date="2019-03" db="EMBL/GenBank/DDBJ databases">
        <title>Genomic Encyclopedia of Type Strains, Phase IV (KMG-IV): sequencing the most valuable type-strain genomes for metagenomic binning, comparative biology and taxonomic classification.</title>
        <authorList>
            <person name="Goeker M."/>
        </authorList>
    </citation>
    <scope>NUCLEOTIDE SEQUENCE [LARGE SCALE GENOMIC DNA]</scope>
    <source>
        <strain evidence="10 11">DSM 26752</strain>
    </source>
</reference>
<proteinExistence type="predicted"/>
<evidence type="ECO:0000256" key="8">
    <source>
        <dbReference type="SAM" id="Phobius"/>
    </source>
</evidence>
<keyword evidence="2" id="KW-1003">Cell membrane</keyword>
<evidence type="ECO:0000256" key="6">
    <source>
        <dbReference type="ARBA" id="ARBA00023136"/>
    </source>
</evidence>
<protein>
    <submittedName>
        <fullName evidence="10">Cell division protein FtsQ</fullName>
    </submittedName>
</protein>
<evidence type="ECO:0000313" key="11">
    <source>
        <dbReference type="Proteomes" id="UP000294567"/>
    </source>
</evidence>
<keyword evidence="4 8" id="KW-0812">Transmembrane</keyword>
<dbReference type="InterPro" id="IPR034746">
    <property type="entry name" value="POTRA"/>
</dbReference>
<dbReference type="PANTHER" id="PTHR37820">
    <property type="entry name" value="CELL DIVISION PROTEIN DIVIB"/>
    <property type="match status" value="1"/>
</dbReference>
<evidence type="ECO:0000256" key="5">
    <source>
        <dbReference type="ARBA" id="ARBA00022989"/>
    </source>
</evidence>
<keyword evidence="6 8" id="KW-0472">Membrane</keyword>
<organism evidence="10 11">
    <name type="scientific">Keratinibaculum paraultunense</name>
    <dbReference type="NCBI Taxonomy" id="1278232"/>
    <lineage>
        <taxon>Bacteria</taxon>
        <taxon>Bacillati</taxon>
        <taxon>Bacillota</taxon>
        <taxon>Tissierellia</taxon>
        <taxon>Tissierellales</taxon>
        <taxon>Tepidimicrobiaceae</taxon>
        <taxon>Keratinibaculum</taxon>
    </lineage>
</organism>
<evidence type="ECO:0000313" key="10">
    <source>
        <dbReference type="EMBL" id="TCS91263.1"/>
    </source>
</evidence>
<dbReference type="InterPro" id="IPR005548">
    <property type="entry name" value="Cell_div_FtsQ/DivIB_C"/>
</dbReference>
<comment type="caution">
    <text evidence="10">The sequence shown here is derived from an EMBL/GenBank/DDBJ whole genome shotgun (WGS) entry which is preliminary data.</text>
</comment>
<name>A0A4R3L3R2_9FIRM</name>
<dbReference type="PROSITE" id="PS51779">
    <property type="entry name" value="POTRA"/>
    <property type="match status" value="1"/>
</dbReference>
<dbReference type="InterPro" id="IPR050487">
    <property type="entry name" value="FtsQ_DivIB"/>
</dbReference>
<sequence length="248" mass="28721">MKKNKKHRGKKRRKIFLKFILFILTLGLIYLFVFDTNFFNIEKIQIVGNGKMSYSEILNASTYTKGENIFKISKKLGEENLKKLPYIKEAKVKRKLPKTLLIQVEEREEVAIVPYIGAFVYIDEEGNVLSIKEKKAQSKLPQIFGIELIDVIPGENLFSDDRQAHKEFLKLSKQMDLLKLMKYINFSDNDNINIELISGIKVAFGPLDNVKYKLSFLYEILKDLDKKDITAKQILLNKGENPVVIIDD</sequence>
<dbReference type="GO" id="GO:0051301">
    <property type="term" value="P:cell division"/>
    <property type="evidence" value="ECO:0007669"/>
    <property type="project" value="UniProtKB-KW"/>
</dbReference>
<evidence type="ECO:0000256" key="2">
    <source>
        <dbReference type="ARBA" id="ARBA00022475"/>
    </source>
</evidence>
<dbReference type="Pfam" id="PF08478">
    <property type="entry name" value="POTRA_1"/>
    <property type="match status" value="1"/>
</dbReference>
<dbReference type="OrthoDB" id="1953902at2"/>
<evidence type="ECO:0000256" key="4">
    <source>
        <dbReference type="ARBA" id="ARBA00022692"/>
    </source>
</evidence>
<keyword evidence="3 10" id="KW-0132">Cell division</keyword>
<dbReference type="PANTHER" id="PTHR37820:SF1">
    <property type="entry name" value="CELL DIVISION PROTEIN FTSQ"/>
    <property type="match status" value="1"/>
</dbReference>
<dbReference type="EMBL" id="SMAE01000002">
    <property type="protein sequence ID" value="TCS91263.1"/>
    <property type="molecule type" value="Genomic_DNA"/>
</dbReference>
<evidence type="ECO:0000256" key="7">
    <source>
        <dbReference type="ARBA" id="ARBA00023306"/>
    </source>
</evidence>
<evidence type="ECO:0000256" key="1">
    <source>
        <dbReference type="ARBA" id="ARBA00004370"/>
    </source>
</evidence>
<feature type="domain" description="POTRA" evidence="9">
    <location>
        <begin position="39"/>
        <end position="107"/>
    </location>
</feature>
<comment type="subcellular location">
    <subcellularLocation>
        <location evidence="1">Membrane</location>
    </subcellularLocation>
</comment>
<dbReference type="Proteomes" id="UP000294567">
    <property type="component" value="Unassembled WGS sequence"/>
</dbReference>
<dbReference type="Gene3D" id="3.10.20.310">
    <property type="entry name" value="membrane protein fhac"/>
    <property type="match status" value="1"/>
</dbReference>
<dbReference type="GO" id="GO:0005886">
    <property type="term" value="C:plasma membrane"/>
    <property type="evidence" value="ECO:0007669"/>
    <property type="project" value="TreeGrafter"/>
</dbReference>
<dbReference type="AlphaFoldDB" id="A0A4R3L3R2"/>
<keyword evidence="5 8" id="KW-1133">Transmembrane helix</keyword>
<dbReference type="InterPro" id="IPR013685">
    <property type="entry name" value="POTRA_FtsQ_type"/>
</dbReference>
<keyword evidence="7" id="KW-0131">Cell cycle</keyword>
<keyword evidence="11" id="KW-1185">Reference proteome</keyword>
<dbReference type="Pfam" id="PF03799">
    <property type="entry name" value="FtsQ_DivIB_C"/>
    <property type="match status" value="1"/>
</dbReference>
<accession>A0A4R3L3R2</accession>
<gene>
    <name evidence="10" type="ORF">EDD65_102195</name>
</gene>
<evidence type="ECO:0000256" key="3">
    <source>
        <dbReference type="ARBA" id="ARBA00022618"/>
    </source>
</evidence>